<comment type="subcellular location">
    <subcellularLocation>
        <location evidence="1">Cell membrane</location>
        <topology evidence="1">Multi-pass membrane protein</topology>
    </subcellularLocation>
</comment>
<feature type="domain" description="Major facilitator superfamily (MFS) profile" evidence="8">
    <location>
        <begin position="33"/>
        <end position="406"/>
    </location>
</feature>
<dbReference type="PANTHER" id="PTHR43124:SF3">
    <property type="entry name" value="CHLORAMPHENICOL EFFLUX PUMP RV0191"/>
    <property type="match status" value="1"/>
</dbReference>
<gene>
    <name evidence="9" type="ORF">SK571_15450</name>
</gene>
<dbReference type="EMBL" id="JAXAVV010000006">
    <property type="protein sequence ID" value="MDX8050784.1"/>
    <property type="molecule type" value="Genomic_DNA"/>
</dbReference>
<dbReference type="CDD" id="cd17473">
    <property type="entry name" value="MFS_arabinose_efflux_permease_like"/>
    <property type="match status" value="1"/>
</dbReference>
<feature type="transmembrane region" description="Helical" evidence="7">
    <location>
        <begin position="294"/>
        <end position="311"/>
    </location>
</feature>
<evidence type="ECO:0000256" key="6">
    <source>
        <dbReference type="SAM" id="MobiDB-lite"/>
    </source>
</evidence>
<accession>A0ABU4TR71</accession>
<dbReference type="InterPro" id="IPR011701">
    <property type="entry name" value="MFS"/>
</dbReference>
<proteinExistence type="predicted"/>
<evidence type="ECO:0000256" key="4">
    <source>
        <dbReference type="ARBA" id="ARBA00022989"/>
    </source>
</evidence>
<dbReference type="Pfam" id="PF07690">
    <property type="entry name" value="MFS_1"/>
    <property type="match status" value="1"/>
</dbReference>
<evidence type="ECO:0000256" key="3">
    <source>
        <dbReference type="ARBA" id="ARBA00022692"/>
    </source>
</evidence>
<dbReference type="Proteomes" id="UP001271792">
    <property type="component" value="Unassembled WGS sequence"/>
</dbReference>
<feature type="transmembrane region" description="Helical" evidence="7">
    <location>
        <begin position="353"/>
        <end position="377"/>
    </location>
</feature>
<feature type="region of interest" description="Disordered" evidence="6">
    <location>
        <begin position="1"/>
        <end position="26"/>
    </location>
</feature>
<keyword evidence="3 7" id="KW-0812">Transmembrane</keyword>
<feature type="transmembrane region" description="Helical" evidence="7">
    <location>
        <begin position="102"/>
        <end position="120"/>
    </location>
</feature>
<protein>
    <submittedName>
        <fullName evidence="9">MFS transporter</fullName>
    </submittedName>
</protein>
<sequence length="413" mass="42671">MPVSQQASRPEKSARRPGGSLLTDHERPAGRSQALVLLLASCLPVLGSVLLAPVLPAIQEAFASTPGASALAPIVLTAPALMIGLTAPFAGRVVERTGRKRLLVVGLVAYGIFGTAPLWLPTLELVVASRVLVGIAEAAIMTCCTTLLADYFHGRQRQRYFGLQTVCTTVAATLFFALGGLLGAQGWRTPFWLYAASLPLALMAIRYLWEPADRQDRAGRVALAWRLLAAPIGVTLVGGLVFYTLIVELPYVLGGVGVVSSATIGMISALASLATAAGAFLFTPLAHRGPGVTVTLAFLLSGIGLAVLAFAPSTPLVVVGAAVTGLGNGLLLPALVTWALGRLTFAQRPRASGMWTAALFIGQFVCPLVVLALSAAISGLSSALLVIGALSILLSVVTRAVRSTDAKPVLADG</sequence>
<evidence type="ECO:0000313" key="9">
    <source>
        <dbReference type="EMBL" id="MDX8050784.1"/>
    </source>
</evidence>
<feature type="transmembrane region" description="Helical" evidence="7">
    <location>
        <begin position="221"/>
        <end position="246"/>
    </location>
</feature>
<dbReference type="InterPro" id="IPR050189">
    <property type="entry name" value="MFS_Efflux_Transporters"/>
</dbReference>
<dbReference type="PROSITE" id="PS50850">
    <property type="entry name" value="MFS"/>
    <property type="match status" value="1"/>
</dbReference>
<feature type="transmembrane region" description="Helical" evidence="7">
    <location>
        <begin position="161"/>
        <end position="185"/>
    </location>
</feature>
<dbReference type="InterPro" id="IPR020846">
    <property type="entry name" value="MFS_dom"/>
</dbReference>
<evidence type="ECO:0000256" key="1">
    <source>
        <dbReference type="ARBA" id="ARBA00004651"/>
    </source>
</evidence>
<dbReference type="InterPro" id="IPR036259">
    <property type="entry name" value="MFS_trans_sf"/>
</dbReference>
<dbReference type="SUPFAM" id="SSF103473">
    <property type="entry name" value="MFS general substrate transporter"/>
    <property type="match status" value="1"/>
</dbReference>
<feature type="transmembrane region" description="Helical" evidence="7">
    <location>
        <begin position="317"/>
        <end position="341"/>
    </location>
</feature>
<evidence type="ECO:0000259" key="8">
    <source>
        <dbReference type="PROSITE" id="PS50850"/>
    </source>
</evidence>
<evidence type="ECO:0000313" key="10">
    <source>
        <dbReference type="Proteomes" id="UP001271792"/>
    </source>
</evidence>
<dbReference type="RefSeq" id="WP_319984753.1">
    <property type="nucleotide sequence ID" value="NZ_JAXAVV010000006.1"/>
</dbReference>
<keyword evidence="2" id="KW-1003">Cell membrane</keyword>
<keyword evidence="5 7" id="KW-0472">Membrane</keyword>
<feature type="transmembrane region" description="Helical" evidence="7">
    <location>
        <begin position="126"/>
        <end position="149"/>
    </location>
</feature>
<evidence type="ECO:0000256" key="2">
    <source>
        <dbReference type="ARBA" id="ARBA00022475"/>
    </source>
</evidence>
<feature type="transmembrane region" description="Helical" evidence="7">
    <location>
        <begin position="191"/>
        <end position="209"/>
    </location>
</feature>
<dbReference type="PANTHER" id="PTHR43124">
    <property type="entry name" value="PURINE EFFLUX PUMP PBUE"/>
    <property type="match status" value="1"/>
</dbReference>
<feature type="transmembrane region" description="Helical" evidence="7">
    <location>
        <begin position="258"/>
        <end position="282"/>
    </location>
</feature>
<reference evidence="9 10" key="2">
    <citation type="submission" date="2023-11" db="EMBL/GenBank/DDBJ databases">
        <authorList>
            <person name="Lara A.C."/>
            <person name="Chronakova A."/>
        </authorList>
    </citation>
    <scope>NUCLEOTIDE SEQUENCE [LARGE SCALE GENOMIC DNA]</scope>
    <source>
        <strain evidence="9 10">BCCO 10_0798</strain>
    </source>
</reference>
<keyword evidence="4 7" id="KW-1133">Transmembrane helix</keyword>
<dbReference type="InterPro" id="IPR001958">
    <property type="entry name" value="Tet-R_TetA/multi-R_MdtG-like"/>
</dbReference>
<keyword evidence="10" id="KW-1185">Reference proteome</keyword>
<feature type="transmembrane region" description="Helical" evidence="7">
    <location>
        <begin position="383"/>
        <end position="401"/>
    </location>
</feature>
<feature type="transmembrane region" description="Helical" evidence="7">
    <location>
        <begin position="35"/>
        <end position="58"/>
    </location>
</feature>
<name>A0ABU4TR71_9PSEU</name>
<comment type="caution">
    <text evidence="9">The sequence shown here is derived from an EMBL/GenBank/DDBJ whole genome shotgun (WGS) entry which is preliminary data.</text>
</comment>
<evidence type="ECO:0000256" key="7">
    <source>
        <dbReference type="SAM" id="Phobius"/>
    </source>
</evidence>
<evidence type="ECO:0000256" key="5">
    <source>
        <dbReference type="ARBA" id="ARBA00023136"/>
    </source>
</evidence>
<organism evidence="9 10">
    <name type="scientific">Lentzea kristufekii</name>
    <dbReference type="NCBI Taxonomy" id="3095430"/>
    <lineage>
        <taxon>Bacteria</taxon>
        <taxon>Bacillati</taxon>
        <taxon>Actinomycetota</taxon>
        <taxon>Actinomycetes</taxon>
        <taxon>Pseudonocardiales</taxon>
        <taxon>Pseudonocardiaceae</taxon>
        <taxon>Lentzea</taxon>
    </lineage>
</organism>
<dbReference type="PRINTS" id="PR01035">
    <property type="entry name" value="TCRTETA"/>
</dbReference>
<dbReference type="Gene3D" id="1.20.1250.20">
    <property type="entry name" value="MFS general substrate transporter like domains"/>
    <property type="match status" value="1"/>
</dbReference>
<feature type="transmembrane region" description="Helical" evidence="7">
    <location>
        <begin position="70"/>
        <end position="90"/>
    </location>
</feature>
<reference evidence="9 10" key="1">
    <citation type="submission" date="2023-11" db="EMBL/GenBank/DDBJ databases">
        <title>Lentzea sokolovensis, sp. nov., Lentzea kristufkii, sp. nov., and Lentzea miocenensis, sp. nov., rare actinobacteria from Sokolov Coal Basin, Miocene lacustrine sediment, Czech Republic.</title>
        <authorList>
            <person name="Lara A."/>
            <person name="Kotroba L."/>
            <person name="Nouioui I."/>
            <person name="Neumann-Schaal M."/>
            <person name="Mast Y."/>
            <person name="Chronakova A."/>
        </authorList>
    </citation>
    <scope>NUCLEOTIDE SEQUENCE [LARGE SCALE GENOMIC DNA]</scope>
    <source>
        <strain evidence="9 10">BCCO 10_0798</strain>
    </source>
</reference>